<keyword evidence="12" id="KW-0808">Transferase</keyword>
<dbReference type="InterPro" id="IPR015877">
    <property type="entry name" value="MAT1_centre"/>
</dbReference>
<feature type="domain" description="MAT1 centre" evidence="10">
    <location>
        <begin position="66"/>
        <end position="224"/>
    </location>
</feature>
<dbReference type="eggNOG" id="KOG3800">
    <property type="taxonomic scope" value="Eukaryota"/>
</dbReference>
<dbReference type="PANTHER" id="PTHR12683:SF13">
    <property type="entry name" value="CDK-ACTIVATING KINASE ASSEMBLY FACTOR MAT1"/>
    <property type="match status" value="1"/>
</dbReference>
<evidence type="ECO:0000256" key="8">
    <source>
        <dbReference type="ARBA" id="ARBA00033277"/>
    </source>
</evidence>
<dbReference type="InterPro" id="IPR013083">
    <property type="entry name" value="Znf_RING/FYVE/PHD"/>
</dbReference>
<evidence type="ECO:0000259" key="10">
    <source>
        <dbReference type="Pfam" id="PF06391"/>
    </source>
</evidence>
<dbReference type="GO" id="GO:0006289">
    <property type="term" value="P:nucleotide-excision repair"/>
    <property type="evidence" value="ECO:0007669"/>
    <property type="project" value="InterPro"/>
</dbReference>
<evidence type="ECO:0000313" key="14">
    <source>
        <dbReference type="Proteomes" id="UP000006039"/>
    </source>
</evidence>
<reference evidence="12" key="2">
    <citation type="submission" date="2010-07" db="EMBL/GenBank/DDBJ databases">
        <authorList>
            <consortium name="The Broad Institute Genome Sequencing Platform"/>
            <consortium name="Broad Institute Genome Sequencing Center for Infectious Disease"/>
            <person name="Ma L.-J."/>
            <person name="Dead R."/>
            <person name="Young S."/>
            <person name="Zeng Q."/>
            <person name="Koehrsen M."/>
            <person name="Alvarado L."/>
            <person name="Berlin A."/>
            <person name="Chapman S.B."/>
            <person name="Chen Z."/>
            <person name="Freedman E."/>
            <person name="Gellesch M."/>
            <person name="Goldberg J."/>
            <person name="Griggs A."/>
            <person name="Gujja S."/>
            <person name="Heilman E.R."/>
            <person name="Heiman D."/>
            <person name="Hepburn T."/>
            <person name="Howarth C."/>
            <person name="Jen D."/>
            <person name="Larson L."/>
            <person name="Mehta T."/>
            <person name="Neiman D."/>
            <person name="Pearson M."/>
            <person name="Roberts A."/>
            <person name="Saif S."/>
            <person name="Shea T."/>
            <person name="Shenoy N."/>
            <person name="Sisk P."/>
            <person name="Stolte C."/>
            <person name="Sykes S."/>
            <person name="Walk T."/>
            <person name="White J."/>
            <person name="Yandava C."/>
            <person name="Haas B."/>
            <person name="Nusbaum C."/>
            <person name="Birren B."/>
        </authorList>
    </citation>
    <scope>NUCLEOTIDE SEQUENCE</scope>
    <source>
        <strain evidence="12">R3-111a-1</strain>
    </source>
</reference>
<dbReference type="GO" id="GO:0008270">
    <property type="term" value="F:zinc ion binding"/>
    <property type="evidence" value="ECO:0007669"/>
    <property type="project" value="UniProtKB-KW"/>
</dbReference>
<evidence type="ECO:0000256" key="9">
    <source>
        <dbReference type="SAM" id="Coils"/>
    </source>
</evidence>
<dbReference type="InterPro" id="IPR001841">
    <property type="entry name" value="Znf_RING"/>
</dbReference>
<accession>J3NI72</accession>
<dbReference type="InterPro" id="IPR017907">
    <property type="entry name" value="Znf_RING_CS"/>
</dbReference>
<dbReference type="NCBIfam" id="TIGR00570">
    <property type="entry name" value="cdk7"/>
    <property type="match status" value="1"/>
</dbReference>
<dbReference type="GO" id="GO:0016301">
    <property type="term" value="F:kinase activity"/>
    <property type="evidence" value="ECO:0007669"/>
    <property type="project" value="UniProtKB-KW"/>
</dbReference>
<evidence type="ECO:0000256" key="1">
    <source>
        <dbReference type="ARBA" id="ARBA00004123"/>
    </source>
</evidence>
<dbReference type="RefSeq" id="XP_009216974.1">
    <property type="nucleotide sequence ID" value="XM_009218710.1"/>
</dbReference>
<reference evidence="14" key="1">
    <citation type="submission" date="2010-07" db="EMBL/GenBank/DDBJ databases">
        <title>The genome sequence of Gaeumannomyces graminis var. tritici strain R3-111a-1.</title>
        <authorList>
            <consortium name="The Broad Institute Genome Sequencing Platform"/>
            <person name="Ma L.-J."/>
            <person name="Dead R."/>
            <person name="Young S."/>
            <person name="Zeng Q."/>
            <person name="Koehrsen M."/>
            <person name="Alvarado L."/>
            <person name="Berlin A."/>
            <person name="Chapman S.B."/>
            <person name="Chen Z."/>
            <person name="Freedman E."/>
            <person name="Gellesch M."/>
            <person name="Goldberg J."/>
            <person name="Griggs A."/>
            <person name="Gujja S."/>
            <person name="Heilman E.R."/>
            <person name="Heiman D."/>
            <person name="Hepburn T."/>
            <person name="Howarth C."/>
            <person name="Jen D."/>
            <person name="Larson L."/>
            <person name="Mehta T."/>
            <person name="Neiman D."/>
            <person name="Pearson M."/>
            <person name="Roberts A."/>
            <person name="Saif S."/>
            <person name="Shea T."/>
            <person name="Shenoy N."/>
            <person name="Sisk P."/>
            <person name="Stolte C."/>
            <person name="Sykes S."/>
            <person name="Walk T."/>
            <person name="White J."/>
            <person name="Yandava C."/>
            <person name="Haas B."/>
            <person name="Nusbaum C."/>
            <person name="Birren B."/>
        </authorList>
    </citation>
    <scope>NUCLEOTIDE SEQUENCE [LARGE SCALE GENOMIC DNA]</scope>
    <source>
        <strain evidence="14">R3-111a-1</strain>
    </source>
</reference>
<organism evidence="12">
    <name type="scientific">Gaeumannomyces tritici (strain R3-111a-1)</name>
    <name type="common">Wheat and barley take-all root rot fungus</name>
    <name type="synonym">Gaeumannomyces graminis var. tritici</name>
    <dbReference type="NCBI Taxonomy" id="644352"/>
    <lineage>
        <taxon>Eukaryota</taxon>
        <taxon>Fungi</taxon>
        <taxon>Dikarya</taxon>
        <taxon>Ascomycota</taxon>
        <taxon>Pezizomycotina</taxon>
        <taxon>Sordariomycetes</taxon>
        <taxon>Sordariomycetidae</taxon>
        <taxon>Magnaporthales</taxon>
        <taxon>Magnaporthaceae</taxon>
        <taxon>Gaeumannomyces</taxon>
    </lineage>
</organism>
<reference evidence="13" key="4">
    <citation type="journal article" date="2015" name="G3 (Bethesda)">
        <title>Genome sequences of three phytopathogenic species of the Magnaporthaceae family of fungi.</title>
        <authorList>
            <person name="Okagaki L.H."/>
            <person name="Nunes C.C."/>
            <person name="Sailsbery J."/>
            <person name="Clay B."/>
            <person name="Brown D."/>
            <person name="John T."/>
            <person name="Oh Y."/>
            <person name="Young N."/>
            <person name="Fitzgerald M."/>
            <person name="Haas B.J."/>
            <person name="Zeng Q."/>
            <person name="Young S."/>
            <person name="Adiconis X."/>
            <person name="Fan L."/>
            <person name="Levin J.Z."/>
            <person name="Mitchell T.K."/>
            <person name="Okubara P.A."/>
            <person name="Farman M.L."/>
            <person name="Kohn L.M."/>
            <person name="Birren B."/>
            <person name="Ma L.-J."/>
            <person name="Dean R.A."/>
        </authorList>
    </citation>
    <scope>NUCLEOTIDE SEQUENCE</scope>
    <source>
        <strain evidence="13">R3-111a-1</strain>
    </source>
</reference>
<gene>
    <name evidence="13" type="primary">20341413</name>
    <name evidence="12" type="ORF">GGTG_00955</name>
</gene>
<keyword evidence="3" id="KW-0479">Metal-binding</keyword>
<dbReference type="InterPro" id="IPR004575">
    <property type="entry name" value="MAT1/Tfb3"/>
</dbReference>
<dbReference type="EMBL" id="GL385395">
    <property type="protein sequence ID" value="EJT80965.1"/>
    <property type="molecule type" value="Genomic_DNA"/>
</dbReference>
<evidence type="ECO:0000256" key="2">
    <source>
        <dbReference type="ARBA" id="ARBA00022257"/>
    </source>
</evidence>
<keyword evidence="12" id="KW-0418">Kinase</keyword>
<evidence type="ECO:0000313" key="13">
    <source>
        <dbReference type="EnsemblFungi" id="EJT80965"/>
    </source>
</evidence>
<dbReference type="PANTHER" id="PTHR12683">
    <property type="entry name" value="CDK-ACTIVATING KINASE ASSEMBLY FACTOR MAT1"/>
    <property type="match status" value="1"/>
</dbReference>
<feature type="domain" description="RING-type" evidence="11">
    <location>
        <begin position="14"/>
        <end position="63"/>
    </location>
</feature>
<feature type="coiled-coil region" evidence="9">
    <location>
        <begin position="148"/>
        <end position="178"/>
    </location>
</feature>
<dbReference type="OrthoDB" id="5963at2759"/>
<dbReference type="GO" id="GO:0061575">
    <property type="term" value="F:cyclin-dependent protein serine/threonine kinase activator activity"/>
    <property type="evidence" value="ECO:0007669"/>
    <property type="project" value="InterPro"/>
</dbReference>
<evidence type="ECO:0000259" key="11">
    <source>
        <dbReference type="Pfam" id="PF17121"/>
    </source>
</evidence>
<dbReference type="GO" id="GO:0005675">
    <property type="term" value="C:transcription factor TFIIH holo complex"/>
    <property type="evidence" value="ECO:0007669"/>
    <property type="project" value="InterPro"/>
</dbReference>
<evidence type="ECO:0000256" key="7">
    <source>
        <dbReference type="ARBA" id="ARBA00029873"/>
    </source>
</evidence>
<dbReference type="GeneID" id="20341413"/>
<keyword evidence="6" id="KW-0539">Nucleus</keyword>
<reference evidence="13" key="5">
    <citation type="submission" date="2018-04" db="UniProtKB">
        <authorList>
            <consortium name="EnsemblFungi"/>
        </authorList>
    </citation>
    <scope>IDENTIFICATION</scope>
    <source>
        <strain evidence="13">R3-111a-1</strain>
    </source>
</reference>
<evidence type="ECO:0000313" key="12">
    <source>
        <dbReference type="EMBL" id="EJT80965.1"/>
    </source>
</evidence>
<dbReference type="Pfam" id="PF06391">
    <property type="entry name" value="MAT1"/>
    <property type="match status" value="1"/>
</dbReference>
<evidence type="ECO:0000256" key="4">
    <source>
        <dbReference type="ARBA" id="ARBA00022771"/>
    </source>
</evidence>
<dbReference type="AlphaFoldDB" id="J3NI72"/>
<name>J3NI72_GAET3</name>
<dbReference type="Gene3D" id="3.30.40.10">
    <property type="entry name" value="Zinc/RING finger domain, C3HC4 (zinc finger)"/>
    <property type="match status" value="1"/>
</dbReference>
<keyword evidence="4" id="KW-0863">Zinc-finger</keyword>
<dbReference type="STRING" id="644352.J3NI72"/>
<dbReference type="Proteomes" id="UP000006039">
    <property type="component" value="Unassembled WGS sequence"/>
</dbReference>
<dbReference type="VEuPathDB" id="FungiDB:GGTG_00955"/>
<evidence type="ECO:0000256" key="5">
    <source>
        <dbReference type="ARBA" id="ARBA00022833"/>
    </source>
</evidence>
<dbReference type="EnsemblFungi" id="EJT80965">
    <property type="protein sequence ID" value="EJT80965"/>
    <property type="gene ID" value="GGTG_00955"/>
</dbReference>
<keyword evidence="5" id="KW-0862">Zinc</keyword>
<dbReference type="HOGENOM" id="CLU_048466_1_0_1"/>
<dbReference type="Pfam" id="PF17121">
    <property type="entry name" value="zf-C3HC4_5"/>
    <property type="match status" value="1"/>
</dbReference>
<dbReference type="GO" id="GO:0006357">
    <property type="term" value="P:regulation of transcription by RNA polymerase II"/>
    <property type="evidence" value="ECO:0007669"/>
    <property type="project" value="TreeGrafter"/>
</dbReference>
<dbReference type="PROSITE" id="PS00518">
    <property type="entry name" value="ZF_RING_1"/>
    <property type="match status" value="1"/>
</dbReference>
<dbReference type="FunCoup" id="J3NI72">
    <property type="interactions" value="504"/>
</dbReference>
<protein>
    <recommendedName>
        <fullName evidence="2">RNA polymerase II transcription factor B subunit 3</fullName>
    </recommendedName>
    <alternativeName>
        <fullName evidence="8">RNA polymerase II transcription factor B 38 kDa subunit</fullName>
    </alternativeName>
    <alternativeName>
        <fullName evidence="7">RNA polymerase II transcription factor B p38 subunit</fullName>
    </alternativeName>
</protein>
<keyword evidence="14" id="KW-1185">Reference proteome</keyword>
<comment type="subcellular location">
    <subcellularLocation>
        <location evidence="1">Nucleus</location>
    </subcellularLocation>
</comment>
<keyword evidence="9" id="KW-0175">Coiled coil</keyword>
<evidence type="ECO:0000256" key="3">
    <source>
        <dbReference type="ARBA" id="ARBA00022723"/>
    </source>
</evidence>
<reference evidence="12" key="3">
    <citation type="submission" date="2010-09" db="EMBL/GenBank/DDBJ databases">
        <title>Annotation of Gaeumannomyces graminis var. tritici R3-111a-1.</title>
        <authorList>
            <consortium name="The Broad Institute Genome Sequencing Platform"/>
            <person name="Ma L.-J."/>
            <person name="Dead R."/>
            <person name="Young S.K."/>
            <person name="Zeng Q."/>
            <person name="Gargeya S."/>
            <person name="Fitzgerald M."/>
            <person name="Haas B."/>
            <person name="Abouelleil A."/>
            <person name="Alvarado L."/>
            <person name="Arachchi H.M."/>
            <person name="Berlin A."/>
            <person name="Brown A."/>
            <person name="Chapman S.B."/>
            <person name="Chen Z."/>
            <person name="Dunbar C."/>
            <person name="Freedman E."/>
            <person name="Gearin G."/>
            <person name="Gellesch M."/>
            <person name="Goldberg J."/>
            <person name="Griggs A."/>
            <person name="Gujja S."/>
            <person name="Heiman D."/>
            <person name="Howarth C."/>
            <person name="Larson L."/>
            <person name="Lui A."/>
            <person name="MacDonald P.J.P."/>
            <person name="Mehta T."/>
            <person name="Montmayeur A."/>
            <person name="Murphy C."/>
            <person name="Neiman D."/>
            <person name="Pearson M."/>
            <person name="Priest M."/>
            <person name="Roberts A."/>
            <person name="Saif S."/>
            <person name="Shea T."/>
            <person name="Shenoy N."/>
            <person name="Sisk P."/>
            <person name="Stolte C."/>
            <person name="Sykes S."/>
            <person name="Yandava C."/>
            <person name="Wortman J."/>
            <person name="Nusbaum C."/>
            <person name="Birren B."/>
        </authorList>
    </citation>
    <scope>NUCLEOTIDE SEQUENCE</scope>
    <source>
        <strain evidence="12">R3-111a-1</strain>
    </source>
</reference>
<proteinExistence type="predicted"/>
<evidence type="ECO:0000256" key="6">
    <source>
        <dbReference type="ARBA" id="ARBA00023242"/>
    </source>
</evidence>
<sequence length="354" mass="39642">MASQLDLDHDTMGEKCPSCNALRYLNPDMVLKTNEKCYHQICDTCVRHNYENGQARCLIKGCEKILRMADWRTAFFADLDVEREVDVRRRVARIFNQTGDDFESLQAYNDYLDMVETLVFDLVGTDRARATVADENLKRYEAEHKAQIERSRRKGAAAEERARQLRAAEQEAAAARRREARDIDRDEQRRKLLAHEDALDTLARAPEGTAARIVERQRDQHRLEALADGEARDLRAAAGAGGLSIRGLKEKKKAAVEGPYDPFGGLDLGLSRHQLQDTYRNDWLETYKHKPSHATGGYSMQEYYARAMFEAFAGIAVFVEDEKETGLVTSGPTAAAVATLGASLAAVKGTAGRT</sequence>